<dbReference type="GO" id="GO:0032040">
    <property type="term" value="C:small-subunit processome"/>
    <property type="evidence" value="ECO:0007669"/>
    <property type="project" value="EnsemblFungi"/>
</dbReference>
<dbReference type="GO" id="GO:0000056">
    <property type="term" value="P:ribosomal small subunit export from nucleus"/>
    <property type="evidence" value="ECO:0007669"/>
    <property type="project" value="EnsemblFungi"/>
</dbReference>
<dbReference type="GO" id="GO:0034599">
    <property type="term" value="P:cellular response to oxidative stress"/>
    <property type="evidence" value="ECO:0007669"/>
    <property type="project" value="EnsemblFungi"/>
</dbReference>
<dbReference type="GO" id="GO:0031902">
    <property type="term" value="C:late endosome membrane"/>
    <property type="evidence" value="ECO:0007669"/>
    <property type="project" value="EnsemblFungi"/>
</dbReference>
<evidence type="ECO:0000313" key="5">
    <source>
        <dbReference type="Proteomes" id="UP000094112"/>
    </source>
</evidence>
<keyword evidence="5" id="KW-1185">Reference proteome</keyword>
<protein>
    <recommendedName>
        <fullName evidence="6">Low temperature viability protein</fullName>
    </recommendedName>
</protein>
<dbReference type="PANTHER" id="PTHR21531:SF0">
    <property type="entry name" value="PROTEIN LTV1 HOMOLOG"/>
    <property type="match status" value="1"/>
</dbReference>
<dbReference type="OrthoDB" id="5852896at2759"/>
<dbReference type="GeneID" id="30199111"/>
<dbReference type="GO" id="GO:0032456">
    <property type="term" value="P:endocytic recycling"/>
    <property type="evidence" value="ECO:0007669"/>
    <property type="project" value="EnsemblFungi"/>
</dbReference>
<sequence length="408" mass="47383">MSTRKWIDKKQGKTYKVVHRAHDDPLYHDEDASEHVLVEVQNPNNRKIKTKAQLEEEFKEELEDMRENEGEAALYGITYDDSKYDYMQHLKPIGKSDGVFVEKDGKVQKKKGIVFKDGFELPEDVLPSKKTVTQTYQDQQNIPDEIAGFKPDMNPALREVLEALNDEAYVEEGDDIFQDLLQGGAEEVDEEDFEDQFDEWDLDNYEDEMAQYDEKAFEKEGDEGWEADFRKYKAVSKNKKNDWDSDDEFEDEEDVVPDLPSFDANSKSKSGKGSKRKQRQKKGAMTDTSSFSMSSSANFRNEGLTLLDDRFEKVMKDFEDEFFEEEDEEEPKEFDMKNERADFEGMLDDFLDNYEIEGKRRIVKKNPELDKLKKAADSASKGKLAQRRRKENDDGADPLKGKLGNLRI</sequence>
<reference evidence="4 5" key="1">
    <citation type="journal article" date="2016" name="Proc. Natl. Acad. Sci. U.S.A.">
        <title>Comparative genomics of biotechnologically important yeasts.</title>
        <authorList>
            <person name="Riley R."/>
            <person name="Haridas S."/>
            <person name="Wolfe K.H."/>
            <person name="Lopes M.R."/>
            <person name="Hittinger C.T."/>
            <person name="Goeker M."/>
            <person name="Salamov A.A."/>
            <person name="Wisecaver J.H."/>
            <person name="Long T.M."/>
            <person name="Calvey C.H."/>
            <person name="Aerts A.L."/>
            <person name="Barry K.W."/>
            <person name="Choi C."/>
            <person name="Clum A."/>
            <person name="Coughlan A.Y."/>
            <person name="Deshpande S."/>
            <person name="Douglass A.P."/>
            <person name="Hanson S.J."/>
            <person name="Klenk H.-P."/>
            <person name="LaButti K.M."/>
            <person name="Lapidus A."/>
            <person name="Lindquist E.A."/>
            <person name="Lipzen A.M."/>
            <person name="Meier-Kolthoff J.P."/>
            <person name="Ohm R.A."/>
            <person name="Otillar R.P."/>
            <person name="Pangilinan J.L."/>
            <person name="Peng Y."/>
            <person name="Rokas A."/>
            <person name="Rosa C.A."/>
            <person name="Scheuner C."/>
            <person name="Sibirny A.A."/>
            <person name="Slot J.C."/>
            <person name="Stielow J.B."/>
            <person name="Sun H."/>
            <person name="Kurtzman C.P."/>
            <person name="Blackwell M."/>
            <person name="Grigoriev I.V."/>
            <person name="Jeffries T.W."/>
        </authorList>
    </citation>
    <scope>NUCLEOTIDE SEQUENCE [LARGE SCALE GENOMIC DNA]</scope>
    <source>
        <strain evidence="5">ATCC 58044 / CBS 1984 / NCYC 433 / NRRL Y-366-8</strain>
    </source>
</reference>
<dbReference type="InterPro" id="IPR007307">
    <property type="entry name" value="Ltv1"/>
</dbReference>
<feature type="region of interest" description="Disordered" evidence="3">
    <location>
        <begin position="373"/>
        <end position="408"/>
    </location>
</feature>
<feature type="compositionally biased region" description="Acidic residues" evidence="3">
    <location>
        <begin position="244"/>
        <end position="256"/>
    </location>
</feature>
<dbReference type="STRING" id="683960.A0A1E3NZW7"/>
<dbReference type="Proteomes" id="UP000094112">
    <property type="component" value="Unassembled WGS sequence"/>
</dbReference>
<evidence type="ECO:0000256" key="2">
    <source>
        <dbReference type="SAM" id="Coils"/>
    </source>
</evidence>
<accession>A0A1E3NZW7</accession>
<feature type="compositionally biased region" description="Basic residues" evidence="3">
    <location>
        <begin position="269"/>
        <end position="282"/>
    </location>
</feature>
<gene>
    <name evidence="4" type="ORF">WICANDRAFT_31672</name>
</gene>
<dbReference type="GO" id="GO:0071986">
    <property type="term" value="C:Ragulator complex"/>
    <property type="evidence" value="ECO:0007669"/>
    <property type="project" value="EnsemblFungi"/>
</dbReference>
<evidence type="ECO:0008006" key="6">
    <source>
        <dbReference type="Google" id="ProtNLM"/>
    </source>
</evidence>
<feature type="compositionally biased region" description="Basic and acidic residues" evidence="3">
    <location>
        <begin position="390"/>
        <end position="400"/>
    </location>
</feature>
<dbReference type="GO" id="GO:0006970">
    <property type="term" value="P:response to osmotic stress"/>
    <property type="evidence" value="ECO:0007669"/>
    <property type="project" value="EnsemblFungi"/>
</dbReference>
<organism evidence="4 5">
    <name type="scientific">Wickerhamomyces anomalus (strain ATCC 58044 / CBS 1984 / NCYC 433 / NRRL Y-366-8)</name>
    <name type="common">Yeast</name>
    <name type="synonym">Hansenula anomala</name>
    <dbReference type="NCBI Taxonomy" id="683960"/>
    <lineage>
        <taxon>Eukaryota</taxon>
        <taxon>Fungi</taxon>
        <taxon>Dikarya</taxon>
        <taxon>Ascomycota</taxon>
        <taxon>Saccharomycotina</taxon>
        <taxon>Saccharomycetes</taxon>
        <taxon>Phaffomycetales</taxon>
        <taxon>Wickerhamomycetaceae</taxon>
        <taxon>Wickerhamomyces</taxon>
    </lineage>
</organism>
<dbReference type="PANTHER" id="PTHR21531">
    <property type="entry name" value="LOW-TEMPERATURE VIABILITY PROTEIN LTV1-RELATED"/>
    <property type="match status" value="1"/>
</dbReference>
<dbReference type="EMBL" id="KV454211">
    <property type="protein sequence ID" value="ODQ58746.1"/>
    <property type="molecule type" value="Genomic_DNA"/>
</dbReference>
<evidence type="ECO:0000313" key="4">
    <source>
        <dbReference type="EMBL" id="ODQ58746.1"/>
    </source>
</evidence>
<dbReference type="RefSeq" id="XP_019037953.1">
    <property type="nucleotide sequence ID" value="XM_019181865.1"/>
</dbReference>
<name>A0A1E3NZW7_WICAA</name>
<dbReference type="GO" id="GO:0030688">
    <property type="term" value="C:preribosome, small subunit precursor"/>
    <property type="evidence" value="ECO:0007669"/>
    <property type="project" value="EnsemblFungi"/>
</dbReference>
<proteinExistence type="inferred from homology"/>
<feature type="region of interest" description="Disordered" evidence="3">
    <location>
        <begin position="236"/>
        <end position="296"/>
    </location>
</feature>
<dbReference type="GO" id="GO:0005829">
    <property type="term" value="C:cytosol"/>
    <property type="evidence" value="ECO:0007669"/>
    <property type="project" value="TreeGrafter"/>
</dbReference>
<feature type="coiled-coil region" evidence="2">
    <location>
        <begin position="44"/>
        <end position="71"/>
    </location>
</feature>
<dbReference type="AlphaFoldDB" id="A0A1E3NZW7"/>
<dbReference type="GO" id="GO:0042274">
    <property type="term" value="P:ribosomal small subunit biogenesis"/>
    <property type="evidence" value="ECO:0007669"/>
    <property type="project" value="EnsemblFungi"/>
</dbReference>
<evidence type="ECO:0000256" key="3">
    <source>
        <dbReference type="SAM" id="MobiDB-lite"/>
    </source>
</evidence>
<keyword evidence="2" id="KW-0175">Coiled coil</keyword>
<comment type="similarity">
    <text evidence="1">Belongs to the LTV1 family.</text>
</comment>
<dbReference type="Pfam" id="PF04180">
    <property type="entry name" value="LTV"/>
    <property type="match status" value="1"/>
</dbReference>
<dbReference type="GO" id="GO:1904669">
    <property type="term" value="P:ATP export"/>
    <property type="evidence" value="ECO:0007669"/>
    <property type="project" value="EnsemblFungi"/>
</dbReference>
<evidence type="ECO:0000256" key="1">
    <source>
        <dbReference type="ARBA" id="ARBA00009078"/>
    </source>
</evidence>